<keyword evidence="2" id="KW-1185">Reference proteome</keyword>
<reference evidence="1" key="1">
    <citation type="submission" date="2019-04" db="EMBL/GenBank/DDBJ databases">
        <title>Microbes associate with the intestines of laboratory mice.</title>
        <authorList>
            <person name="Navarre W."/>
            <person name="Wong E."/>
            <person name="Huang K."/>
            <person name="Tropini C."/>
            <person name="Ng K."/>
            <person name="Yu B."/>
        </authorList>
    </citation>
    <scope>NUCLEOTIDE SEQUENCE</scope>
    <source>
        <strain evidence="1">NM73_A23</strain>
    </source>
</reference>
<accession>A0AC61QNV3</accession>
<comment type="caution">
    <text evidence="1">The sequence shown here is derived from an EMBL/GenBank/DDBJ whole genome shotgun (WGS) entry which is preliminary data.</text>
</comment>
<dbReference type="Proteomes" id="UP000308886">
    <property type="component" value="Unassembled WGS sequence"/>
</dbReference>
<evidence type="ECO:0000313" key="1">
    <source>
        <dbReference type="EMBL" id="TGX81477.1"/>
    </source>
</evidence>
<name>A0AC61QNV3_9BACT</name>
<gene>
    <name evidence="1" type="ORF">E5358_10090</name>
</gene>
<proteinExistence type="predicted"/>
<protein>
    <submittedName>
        <fullName evidence="1">Uncharacterized protein</fullName>
    </submittedName>
</protein>
<dbReference type="EMBL" id="SRZC01000016">
    <property type="protein sequence ID" value="TGX81477.1"/>
    <property type="molecule type" value="Genomic_DNA"/>
</dbReference>
<evidence type="ECO:0000313" key="2">
    <source>
        <dbReference type="Proteomes" id="UP000308886"/>
    </source>
</evidence>
<organism evidence="1 2">
    <name type="scientific">Palleniella muris</name>
    <dbReference type="NCBI Taxonomy" id="3038145"/>
    <lineage>
        <taxon>Bacteria</taxon>
        <taxon>Pseudomonadati</taxon>
        <taxon>Bacteroidota</taxon>
        <taxon>Bacteroidia</taxon>
        <taxon>Bacteroidales</taxon>
        <taxon>Prevotellaceae</taxon>
        <taxon>Palleniella</taxon>
    </lineage>
</organism>
<sequence>MYNLTESVSARPVCRRARPRGRHPVAWNFMGSGAKSRGARKRCRRRIVAQDFARRYLLPYEMLPFAW</sequence>